<sequence length="29" mass="3093">MLSNPIGLSASAESSLCYTGTADRRQKVH</sequence>
<evidence type="ECO:0000313" key="1">
    <source>
        <dbReference type="EnsemblMetazoa" id="AMIN014258-PA"/>
    </source>
</evidence>
<accession>A0A182WNG8</accession>
<dbReference type="Proteomes" id="UP000075920">
    <property type="component" value="Unassembled WGS sequence"/>
</dbReference>
<reference evidence="1" key="2">
    <citation type="submission" date="2020-05" db="UniProtKB">
        <authorList>
            <consortium name="EnsemblMetazoa"/>
        </authorList>
    </citation>
    <scope>IDENTIFICATION</scope>
    <source>
        <strain evidence="1">MINIMUS1</strain>
    </source>
</reference>
<organism evidence="1 2">
    <name type="scientific">Anopheles minimus</name>
    <dbReference type="NCBI Taxonomy" id="112268"/>
    <lineage>
        <taxon>Eukaryota</taxon>
        <taxon>Metazoa</taxon>
        <taxon>Ecdysozoa</taxon>
        <taxon>Arthropoda</taxon>
        <taxon>Hexapoda</taxon>
        <taxon>Insecta</taxon>
        <taxon>Pterygota</taxon>
        <taxon>Neoptera</taxon>
        <taxon>Endopterygota</taxon>
        <taxon>Diptera</taxon>
        <taxon>Nematocera</taxon>
        <taxon>Culicoidea</taxon>
        <taxon>Culicidae</taxon>
        <taxon>Anophelinae</taxon>
        <taxon>Anopheles</taxon>
    </lineage>
</organism>
<evidence type="ECO:0000313" key="2">
    <source>
        <dbReference type="Proteomes" id="UP000075920"/>
    </source>
</evidence>
<dbReference type="AlphaFoldDB" id="A0A182WNG8"/>
<keyword evidence="2" id="KW-1185">Reference proteome</keyword>
<name>A0A182WNG8_9DIPT</name>
<dbReference type="EnsemblMetazoa" id="AMIN014258-RA">
    <property type="protein sequence ID" value="AMIN014258-PA"/>
    <property type="gene ID" value="AMIN014258"/>
</dbReference>
<proteinExistence type="predicted"/>
<reference evidence="2" key="1">
    <citation type="submission" date="2013-03" db="EMBL/GenBank/DDBJ databases">
        <title>The Genome Sequence of Anopheles minimus MINIMUS1.</title>
        <authorList>
            <consortium name="The Broad Institute Genomics Platform"/>
            <person name="Neafsey D.E."/>
            <person name="Walton C."/>
            <person name="Walker B."/>
            <person name="Young S.K."/>
            <person name="Zeng Q."/>
            <person name="Gargeya S."/>
            <person name="Fitzgerald M."/>
            <person name="Haas B."/>
            <person name="Abouelleil A."/>
            <person name="Allen A.W."/>
            <person name="Alvarado L."/>
            <person name="Arachchi H.M."/>
            <person name="Berlin A.M."/>
            <person name="Chapman S.B."/>
            <person name="Gainer-Dewar J."/>
            <person name="Goldberg J."/>
            <person name="Griggs A."/>
            <person name="Gujja S."/>
            <person name="Hansen M."/>
            <person name="Howarth C."/>
            <person name="Imamovic A."/>
            <person name="Ireland A."/>
            <person name="Larimer J."/>
            <person name="McCowan C."/>
            <person name="Murphy C."/>
            <person name="Pearson M."/>
            <person name="Poon T.W."/>
            <person name="Priest M."/>
            <person name="Roberts A."/>
            <person name="Saif S."/>
            <person name="Shea T."/>
            <person name="Sisk P."/>
            <person name="Sykes S."/>
            <person name="Wortman J."/>
            <person name="Nusbaum C."/>
            <person name="Birren B."/>
        </authorList>
    </citation>
    <scope>NUCLEOTIDE SEQUENCE [LARGE SCALE GENOMIC DNA]</scope>
    <source>
        <strain evidence="2">MINIMUS1</strain>
    </source>
</reference>
<protein>
    <submittedName>
        <fullName evidence="1">Uncharacterized protein</fullName>
    </submittedName>
</protein>
<dbReference type="VEuPathDB" id="VectorBase:AMIN014258"/>